<accession>A0A918WJ66</accession>
<dbReference type="AlphaFoldDB" id="A0A918WJ66"/>
<reference evidence="2" key="2">
    <citation type="submission" date="2020-09" db="EMBL/GenBank/DDBJ databases">
        <authorList>
            <person name="Sun Q."/>
            <person name="Ohkuma M."/>
        </authorList>
    </citation>
    <scope>NUCLEOTIDE SEQUENCE</scope>
    <source>
        <strain evidence="2">JCM 4633</strain>
    </source>
</reference>
<feature type="chain" id="PRO_5037127975" evidence="1">
    <location>
        <begin position="38"/>
        <end position="286"/>
    </location>
</feature>
<evidence type="ECO:0000313" key="3">
    <source>
        <dbReference type="Proteomes" id="UP000646244"/>
    </source>
</evidence>
<feature type="signal peptide" evidence="1">
    <location>
        <begin position="1"/>
        <end position="37"/>
    </location>
</feature>
<gene>
    <name evidence="2" type="ORF">GCM10010507_29140</name>
</gene>
<proteinExistence type="predicted"/>
<organism evidence="2 3">
    <name type="scientific">Streptomyces cinnamoneus</name>
    <name type="common">Streptoverticillium cinnamoneum</name>
    <dbReference type="NCBI Taxonomy" id="53446"/>
    <lineage>
        <taxon>Bacteria</taxon>
        <taxon>Bacillati</taxon>
        <taxon>Actinomycetota</taxon>
        <taxon>Actinomycetes</taxon>
        <taxon>Kitasatosporales</taxon>
        <taxon>Streptomycetaceae</taxon>
        <taxon>Streptomyces</taxon>
        <taxon>Streptomyces cinnamoneus group</taxon>
    </lineage>
</organism>
<dbReference type="Proteomes" id="UP000646244">
    <property type="component" value="Unassembled WGS sequence"/>
</dbReference>
<evidence type="ECO:0000313" key="2">
    <source>
        <dbReference type="EMBL" id="GHC51379.1"/>
    </source>
</evidence>
<dbReference type="InterPro" id="IPR006311">
    <property type="entry name" value="TAT_signal"/>
</dbReference>
<keyword evidence="1" id="KW-0732">Signal</keyword>
<comment type="caution">
    <text evidence="2">The sequence shown here is derived from an EMBL/GenBank/DDBJ whole genome shotgun (WGS) entry which is preliminary data.</text>
</comment>
<name>A0A918WJ66_STRCJ</name>
<evidence type="ECO:0000256" key="1">
    <source>
        <dbReference type="SAM" id="SignalP"/>
    </source>
</evidence>
<dbReference type="EMBL" id="BMVB01000008">
    <property type="protein sequence ID" value="GHC51379.1"/>
    <property type="molecule type" value="Genomic_DNA"/>
</dbReference>
<reference evidence="2" key="1">
    <citation type="journal article" date="2014" name="Int. J. Syst. Evol. Microbiol.">
        <title>Complete genome sequence of Corynebacterium casei LMG S-19264T (=DSM 44701T), isolated from a smear-ripened cheese.</title>
        <authorList>
            <consortium name="US DOE Joint Genome Institute (JGI-PGF)"/>
            <person name="Walter F."/>
            <person name="Albersmeier A."/>
            <person name="Kalinowski J."/>
            <person name="Ruckert C."/>
        </authorList>
    </citation>
    <scope>NUCLEOTIDE SEQUENCE</scope>
    <source>
        <strain evidence="2">JCM 4633</strain>
    </source>
</reference>
<dbReference type="RefSeq" id="WP_190110192.1">
    <property type="nucleotide sequence ID" value="NZ_BMVB01000008.1"/>
</dbReference>
<sequence>MAQQPMSRRTALRRAAGTALAAGAALAVGGTTTPAAAAGTLQDVRAFHGTWQGAYDGRQARLEIVAQQQPPSSYYTLFLTFTELERNETYSGYVQYVPRDAHEIRGITLTGPSTLSWPVLLLHTWNTDYLSGTSSWNGTGFPMSFYRSSVAPPFAAGRPFRGYGDWYSPPHDHATYAGTIDGRRATLEVLKYGVSGKPQTQFTLTDLDRGTAYAATFLDVDFGSWSADRQRNPLAGVTMSPIRPGPEPKYIESLYWHSWNAMYVSGADIWQGGRYGMSFIRQTPLP</sequence>
<protein>
    <submittedName>
        <fullName evidence="2">Uncharacterized protein</fullName>
    </submittedName>
</protein>
<dbReference type="PROSITE" id="PS51318">
    <property type="entry name" value="TAT"/>
    <property type="match status" value="1"/>
</dbReference>